<name>A0A941DMH2_9BURK</name>
<feature type="chain" id="PRO_5037758482" evidence="2">
    <location>
        <begin position="24"/>
        <end position="174"/>
    </location>
</feature>
<organism evidence="3 4">
    <name type="scientific">Undibacterium luofuense</name>
    <dbReference type="NCBI Taxonomy" id="2828733"/>
    <lineage>
        <taxon>Bacteria</taxon>
        <taxon>Pseudomonadati</taxon>
        <taxon>Pseudomonadota</taxon>
        <taxon>Betaproteobacteria</taxon>
        <taxon>Burkholderiales</taxon>
        <taxon>Oxalobacteraceae</taxon>
        <taxon>Undibacterium</taxon>
    </lineage>
</organism>
<dbReference type="Pfam" id="PF07813">
    <property type="entry name" value="LTXXQ"/>
    <property type="match status" value="1"/>
</dbReference>
<dbReference type="Proteomes" id="UP000680067">
    <property type="component" value="Unassembled WGS sequence"/>
</dbReference>
<feature type="compositionally biased region" description="Pro residues" evidence="1">
    <location>
        <begin position="25"/>
        <end position="34"/>
    </location>
</feature>
<keyword evidence="2" id="KW-0732">Signal</keyword>
<dbReference type="RefSeq" id="WP_212688788.1">
    <property type="nucleotide sequence ID" value="NZ_JAGSPN010000012.1"/>
</dbReference>
<feature type="region of interest" description="Disordered" evidence="1">
    <location>
        <begin position="22"/>
        <end position="43"/>
    </location>
</feature>
<feature type="signal peptide" evidence="2">
    <location>
        <begin position="1"/>
        <end position="23"/>
    </location>
</feature>
<reference evidence="3" key="1">
    <citation type="submission" date="2021-04" db="EMBL/GenBank/DDBJ databases">
        <title>novel species isolated from subtropical streams in China.</title>
        <authorList>
            <person name="Lu H."/>
        </authorList>
    </citation>
    <scope>NUCLEOTIDE SEQUENCE</scope>
    <source>
        <strain evidence="3">LFS511W</strain>
    </source>
</reference>
<gene>
    <name evidence="3" type="ORF">KDM89_15315</name>
</gene>
<evidence type="ECO:0000313" key="3">
    <source>
        <dbReference type="EMBL" id="MBR7783513.1"/>
    </source>
</evidence>
<evidence type="ECO:0000256" key="1">
    <source>
        <dbReference type="SAM" id="MobiDB-lite"/>
    </source>
</evidence>
<evidence type="ECO:0000256" key="2">
    <source>
        <dbReference type="SAM" id="SignalP"/>
    </source>
</evidence>
<dbReference type="InterPro" id="IPR012899">
    <property type="entry name" value="LTXXQ"/>
</dbReference>
<keyword evidence="4" id="KW-1185">Reference proteome</keyword>
<evidence type="ECO:0000313" key="4">
    <source>
        <dbReference type="Proteomes" id="UP000680067"/>
    </source>
</evidence>
<protein>
    <submittedName>
        <fullName evidence="3">Spy/CpxP family protein refolding chaperone</fullName>
    </submittedName>
</protein>
<dbReference type="GO" id="GO:0042597">
    <property type="term" value="C:periplasmic space"/>
    <property type="evidence" value="ECO:0007669"/>
    <property type="project" value="InterPro"/>
</dbReference>
<proteinExistence type="predicted"/>
<dbReference type="EMBL" id="JAGSPN010000012">
    <property type="protein sequence ID" value="MBR7783513.1"/>
    <property type="molecule type" value="Genomic_DNA"/>
</dbReference>
<feature type="region of interest" description="Disordered" evidence="1">
    <location>
        <begin position="153"/>
        <end position="174"/>
    </location>
</feature>
<accession>A0A941DMH2</accession>
<dbReference type="AlphaFoldDB" id="A0A941DMH2"/>
<sequence length="174" mass="20286">MKRHQQWIISGLLAAVCSSAAWAQTPPPPPPAEPGHPHHPAGQMDMEKWHEKARERMAKRQAELHDQLKITAAQEGVWKTFIQSMEPKMPPKPRDPHEMDKLNAVERMEKNLDGMREHQAQMQTRLTAMKNLYAALNPEQQKIFDEQHKRIKKEMQDRMAKQMMRRDPPAPDRP</sequence>
<comment type="caution">
    <text evidence="3">The sequence shown here is derived from an EMBL/GenBank/DDBJ whole genome shotgun (WGS) entry which is preliminary data.</text>
</comment>